<dbReference type="PROSITE" id="PS00107">
    <property type="entry name" value="PROTEIN_KINASE_ATP"/>
    <property type="match status" value="1"/>
</dbReference>
<keyword evidence="2" id="KW-0472">Membrane</keyword>
<sequence length="1504" mass="157210">MWDWKTCRLQLHQLYCQLLLLAFLGSWELGTHHVDGQAVDCTNLLKSFPTNLSVLQPCTTGSAGAPVVLDGSRRFGPLYGEARPTLDLAFKSSTVLLLPPRAVLEIASANITGVRLAIPATVVVQPLLAVSVQPTASLLLTDVALETDCSTLLQYQKWVTETKTTNLSVISSSGDVFAGSWTWREAGVSLVGCIITCRRPPARVVSVSLTGSSNSSNASDSVATVVTVSNDLDLYNALALATSYVGGSVQVVVERDIVMSSPLWPARGVSLLRNISIVGGATSSGSGSGGIALGSAIWKPVLDLQDQTSGVYLADGVVLSIANVTFINTGMVFGYPPAMYTGLGFVASFLWFFDFRRIVRSETKPLNQLVVTNCDIINYQYDVEHLGAWAWVLTSTVEPVRSQAEAFRTGVYDIQLSYSAKVKSAVEFATLDAYSMLYLNTSIVPDTAVNVTLTARGVGARLYDLSIPLVTTAVPVWTHSDLKNILALAQLFPCSPYSNTTTYIHILTNISLDQSKWPYTGYNITCNITISGTFNREGGTLLNFSLLPHFVTMSGGATLTFRHLTLFNMPSQLGTYSLGNLTEMTFPMWPVNRLPGASLLLIDCTIVLPAEEYRMLADVAGGKYTWLALNNTIDAYIGAHSMSIVLMTSFRMLLSNSLITDSSGNIPYTSLLGPNIYGTAGISPPMPPALSGTGVITAAADGGSSRHMAPAGVVAVAVAVPVGVLALATVLVVTVFIYLRHGKGHEGGNAFGGEGEVNGPGVQSAAATPAGGSKVLVESGICADPSSNNTPHSEDASGLADAQAGERAASLVKASESDSGTMPAAPPLHVELHQLILDFAREIEDKHLNIHDALGSGGFATVYRGTWRGLDVAVKVIEFQDRAAGNERLQARAMTEAAIAANIQHANIVTTYSYDIRPVAPNDGSQDTPSSTLLGIGPGPEGGPPPGAGALNPRRRSGSSDQSNGSQVPRMWKLYLIQEFCEVGSLRVALENRMFHLSDGQPNMPMILRLMLDVVRGLQHLHKKNIVHGDLTPGNILLKANVSRPGMYVAKLADFGLSVKMDPSQTSVDNNRTGTPFYASPEVRQHGNLTKASDLYALGVVLWEMWHGRPCYQRVRGIKHYIHASGYPSFPSHCPAAYADLTDRCLRRPLEERPQLDEVYDILRNLLGSAVSGLSSGSEGGTSSSPSHEWPFVANFCIPGVGFAPAAMAAQLGGALAAGGGGAAGAGLGPSELGTAAGDAGGGTVGTAGGSTSSWFPLALAAGFQAGVAPAIPLGRSASGRSANAGAVAAAQPPLPAAGFGLGQVGCGGGNRGCVPGQAAGGTWPRAGSMRQGPVGNVHDATTPPALAHRILQQHQLRLVPPQAKLLYGVAQEGAPSALAGDARLSETGVGAPPPIPAPALLPPVDGADDDEGSGTENRTFAQQPSIIEAAAAAAAVAAAGGQQPLLKAEIAQLGLEEGSADGDVRTLTAPARFSASLRLGTADEHFVTAPGSNGELPIMMHVP</sequence>
<dbReference type="InterPro" id="IPR011009">
    <property type="entry name" value="Kinase-like_dom_sf"/>
</dbReference>
<evidence type="ECO:0000313" key="4">
    <source>
        <dbReference type="EMBL" id="GIL74763.1"/>
    </source>
</evidence>
<feature type="transmembrane region" description="Helical" evidence="2">
    <location>
        <begin position="713"/>
        <end position="739"/>
    </location>
</feature>
<evidence type="ECO:0000313" key="5">
    <source>
        <dbReference type="Proteomes" id="UP000747110"/>
    </source>
</evidence>
<feature type="region of interest" description="Disordered" evidence="1">
    <location>
        <begin position="919"/>
        <end position="966"/>
    </location>
</feature>
<dbReference type="PANTHER" id="PTHR44329">
    <property type="entry name" value="SERINE/THREONINE-PROTEIN KINASE TNNI3K-RELATED"/>
    <property type="match status" value="1"/>
</dbReference>
<feature type="signal peptide" evidence="3">
    <location>
        <begin position="1"/>
        <end position="36"/>
    </location>
</feature>
<organism evidence="4 5">
    <name type="scientific">Volvox reticuliferus</name>
    <dbReference type="NCBI Taxonomy" id="1737510"/>
    <lineage>
        <taxon>Eukaryota</taxon>
        <taxon>Viridiplantae</taxon>
        <taxon>Chlorophyta</taxon>
        <taxon>core chlorophytes</taxon>
        <taxon>Chlorophyceae</taxon>
        <taxon>CS clade</taxon>
        <taxon>Chlamydomonadales</taxon>
        <taxon>Volvocaceae</taxon>
        <taxon>Volvox</taxon>
    </lineage>
</organism>
<dbReference type="Pfam" id="PF07714">
    <property type="entry name" value="PK_Tyr_Ser-Thr"/>
    <property type="match status" value="2"/>
</dbReference>
<dbReference type="GO" id="GO:0004674">
    <property type="term" value="F:protein serine/threonine kinase activity"/>
    <property type="evidence" value="ECO:0007669"/>
    <property type="project" value="TreeGrafter"/>
</dbReference>
<gene>
    <name evidence="4" type="ORF">Vretifemale_4685</name>
</gene>
<evidence type="ECO:0000256" key="2">
    <source>
        <dbReference type="SAM" id="Phobius"/>
    </source>
</evidence>
<comment type="caution">
    <text evidence="4">The sequence shown here is derived from an EMBL/GenBank/DDBJ whole genome shotgun (WGS) entry which is preliminary data.</text>
</comment>
<dbReference type="Gene3D" id="3.30.200.20">
    <property type="entry name" value="Phosphorylase Kinase, domain 1"/>
    <property type="match status" value="1"/>
</dbReference>
<evidence type="ECO:0000256" key="3">
    <source>
        <dbReference type="SAM" id="SignalP"/>
    </source>
</evidence>
<dbReference type="PROSITE" id="PS50011">
    <property type="entry name" value="PROTEIN_KINASE_DOM"/>
    <property type="match status" value="1"/>
</dbReference>
<keyword evidence="5" id="KW-1185">Reference proteome</keyword>
<feature type="compositionally biased region" description="Polar residues" evidence="1">
    <location>
        <begin position="923"/>
        <end position="933"/>
    </location>
</feature>
<accession>A0A8J4C9T4</accession>
<dbReference type="InterPro" id="IPR000719">
    <property type="entry name" value="Prot_kinase_dom"/>
</dbReference>
<dbReference type="InterPro" id="IPR051681">
    <property type="entry name" value="Ser/Thr_Kinases-Pseudokinases"/>
</dbReference>
<dbReference type="SUPFAM" id="SSF56112">
    <property type="entry name" value="Protein kinase-like (PK-like)"/>
    <property type="match status" value="1"/>
</dbReference>
<dbReference type="InterPro" id="IPR017441">
    <property type="entry name" value="Protein_kinase_ATP_BS"/>
</dbReference>
<keyword evidence="3" id="KW-0732">Signal</keyword>
<dbReference type="EMBL" id="BNCP01000006">
    <property type="protein sequence ID" value="GIL74763.1"/>
    <property type="molecule type" value="Genomic_DNA"/>
</dbReference>
<dbReference type="OrthoDB" id="626167at2759"/>
<dbReference type="PANTHER" id="PTHR44329:SF214">
    <property type="entry name" value="PROTEIN KINASE DOMAIN-CONTAINING PROTEIN"/>
    <property type="match status" value="1"/>
</dbReference>
<dbReference type="Gene3D" id="1.10.510.10">
    <property type="entry name" value="Transferase(Phosphotransferase) domain 1"/>
    <property type="match status" value="1"/>
</dbReference>
<reference evidence="4" key="1">
    <citation type="journal article" date="2021" name="Proc. Natl. Acad. Sci. U.S.A.">
        <title>Three genomes in the algal genus Volvox reveal the fate of a haploid sex-determining region after a transition to homothallism.</title>
        <authorList>
            <person name="Yamamoto K."/>
            <person name="Hamaji T."/>
            <person name="Kawai-Toyooka H."/>
            <person name="Matsuzaki R."/>
            <person name="Takahashi F."/>
            <person name="Nishimura Y."/>
            <person name="Kawachi M."/>
            <person name="Noguchi H."/>
            <person name="Minakuchi Y."/>
            <person name="Umen J.G."/>
            <person name="Toyoda A."/>
            <person name="Nozaki H."/>
        </authorList>
    </citation>
    <scope>NUCLEOTIDE SEQUENCE</scope>
    <source>
        <strain evidence="4">NIES-3786</strain>
    </source>
</reference>
<keyword evidence="2" id="KW-1133">Transmembrane helix</keyword>
<dbReference type="Proteomes" id="UP000747110">
    <property type="component" value="Unassembled WGS sequence"/>
</dbReference>
<dbReference type="GO" id="GO:0005524">
    <property type="term" value="F:ATP binding"/>
    <property type="evidence" value="ECO:0007669"/>
    <property type="project" value="UniProtKB-UniRule"/>
</dbReference>
<dbReference type="CDD" id="cd14014">
    <property type="entry name" value="STKc_PknB_like"/>
    <property type="match status" value="1"/>
</dbReference>
<proteinExistence type="predicted"/>
<feature type="chain" id="PRO_5043983480" evidence="3">
    <location>
        <begin position="37"/>
        <end position="1504"/>
    </location>
</feature>
<dbReference type="InterPro" id="IPR008266">
    <property type="entry name" value="Tyr_kinase_AS"/>
</dbReference>
<feature type="region of interest" description="Disordered" evidence="1">
    <location>
        <begin position="781"/>
        <end position="801"/>
    </location>
</feature>
<dbReference type="PROSITE" id="PS00109">
    <property type="entry name" value="PROTEIN_KINASE_TYR"/>
    <property type="match status" value="1"/>
</dbReference>
<keyword evidence="2" id="KW-0812">Transmembrane</keyword>
<name>A0A8J4C9T4_9CHLO</name>
<dbReference type="InterPro" id="IPR001245">
    <property type="entry name" value="Ser-Thr/Tyr_kinase_cat_dom"/>
</dbReference>
<evidence type="ECO:0000256" key="1">
    <source>
        <dbReference type="SAM" id="MobiDB-lite"/>
    </source>
</evidence>
<feature type="transmembrane region" description="Helical" evidence="2">
    <location>
        <begin position="333"/>
        <end position="353"/>
    </location>
</feature>
<protein>
    <submittedName>
        <fullName evidence="4">Uncharacterized protein</fullName>
    </submittedName>
</protein>